<dbReference type="PANTHER" id="PTHR10237:SF14">
    <property type="entry name" value="MYND-TYPE DOMAIN-CONTAINING PROTEIN"/>
    <property type="match status" value="1"/>
</dbReference>
<dbReference type="Pfam" id="PF01753">
    <property type="entry name" value="zf-MYND"/>
    <property type="match status" value="1"/>
</dbReference>
<dbReference type="STRING" id="946122.A0A0C2TTB7"/>
<evidence type="ECO:0000256" key="2">
    <source>
        <dbReference type="ARBA" id="ARBA00022771"/>
    </source>
</evidence>
<evidence type="ECO:0000313" key="6">
    <source>
        <dbReference type="EMBL" id="KIL70519.1"/>
    </source>
</evidence>
<evidence type="ECO:0000256" key="3">
    <source>
        <dbReference type="ARBA" id="ARBA00022833"/>
    </source>
</evidence>
<dbReference type="InterPro" id="IPR024119">
    <property type="entry name" value="TF_DEAF-1"/>
</dbReference>
<dbReference type="Gene3D" id="6.10.140.2220">
    <property type="match status" value="1"/>
</dbReference>
<dbReference type="OrthoDB" id="432970at2759"/>
<dbReference type="GO" id="GO:0000981">
    <property type="term" value="F:DNA-binding transcription factor activity, RNA polymerase II-specific"/>
    <property type="evidence" value="ECO:0007669"/>
    <property type="project" value="TreeGrafter"/>
</dbReference>
<gene>
    <name evidence="6" type="ORF">M378DRAFT_156670</name>
</gene>
<dbReference type="GO" id="GO:0008270">
    <property type="term" value="F:zinc ion binding"/>
    <property type="evidence" value="ECO:0007669"/>
    <property type="project" value="UniProtKB-KW"/>
</dbReference>
<keyword evidence="2 4" id="KW-0863">Zinc-finger</keyword>
<dbReference type="SUPFAM" id="SSF144232">
    <property type="entry name" value="HIT/MYND zinc finger-like"/>
    <property type="match status" value="1"/>
</dbReference>
<dbReference type="Proteomes" id="UP000054549">
    <property type="component" value="Unassembled WGS sequence"/>
</dbReference>
<dbReference type="InterPro" id="IPR027974">
    <property type="entry name" value="DUF4470"/>
</dbReference>
<organism evidence="6 7">
    <name type="scientific">Amanita muscaria (strain Koide BX008)</name>
    <dbReference type="NCBI Taxonomy" id="946122"/>
    <lineage>
        <taxon>Eukaryota</taxon>
        <taxon>Fungi</taxon>
        <taxon>Dikarya</taxon>
        <taxon>Basidiomycota</taxon>
        <taxon>Agaricomycotina</taxon>
        <taxon>Agaricomycetes</taxon>
        <taxon>Agaricomycetidae</taxon>
        <taxon>Agaricales</taxon>
        <taxon>Pluteineae</taxon>
        <taxon>Amanitaceae</taxon>
        <taxon>Amanita</taxon>
    </lineage>
</organism>
<accession>A0A0C2TTB7</accession>
<dbReference type="GO" id="GO:0005634">
    <property type="term" value="C:nucleus"/>
    <property type="evidence" value="ECO:0007669"/>
    <property type="project" value="TreeGrafter"/>
</dbReference>
<dbReference type="PANTHER" id="PTHR10237">
    <property type="entry name" value="DEFORMED EPIDERMAL AUTOREGULATORY FACTOR 1 HOMOLOG SUPPRESSIN"/>
    <property type="match status" value="1"/>
</dbReference>
<sequence length="1201" mass="134671">MAHTVYWQNKSFLYAVGNTPAVSFASDLPPEQPGEILLLGCGDARSILYTVYADIGARRARKLDFTCCDIEPGILARNVLLYSLLSELRNDDDSNVTIQKIWNFYYHIFIDDGTLDMLVTQCQRLVDLSADINTWNNSKYGTFLRVCSQLTLSVLHRFWLQYAKMKNLTRAEKDSLRDQVRSSSKYVHGRGVNLTALHAAGPFWNELKELGALHFKHYWTTGVSFTDSDKIAAASQINPTFAYSSAGRGITLHYGCDPLLSFHLANGLAPLEGQSSKTLSISTLVNCAMSEFESWCYAFSKRLADAPASLVIRFFAGDALGFCRALHYCSASHSIQTPIYVGPWTTQLIALDGGDYLMDSPLSAPTQFNVIDSSNLRDYLGLMNVLITTIPLLERKPYSTIYTDALHPAKEENVARRGLLDELCGDITTMSLLLDLCPVSFVSNFTTHSNVHEIISVALASSGKQFHEHVSWKICSLANTEIAEMDDVSDRRLRFDQRQLAHFLYGVYLEMFWEERNAMQYRDVLGIKEITRRLTLPHYVRATLVALVNFIKSRVDTDWDAMVTLLYDLITNDRVLITGNSNFQDLFLALHVSRVQTLVTFLPGFSDKFANEDDPIAKKGWPDVPPIVCITFKVPRRKLKHIENYTAEQLGNPILLCNIMSATVHNFFQNYLAFFGDVKVESSGPNDRDLSITHEEDPQGIRGSSPVIFSFYIPTWIIRKNGSKINVALSLRSTPAVTQQLRQILDPSLVLFSKPLVDDKYVFITPERPGNPGELEKLQSWVPMKPVLPNSSPRADAVKVTLDVSSRKTILLTRRANIVAKDAQATLADKAPVEIKQVSPQAMEATFGLQKQIIPFPYPIDPTDVKTRIARKSFYLEVDVKPSGPLKKCGMSVNQFPIVKSGNSLAVWNIHYLDLDRLPVLNTSMKDKLAFLHPHLLLANSDREIKESRALDRQQLREEDLDPVLCLKHSINNIFKQSCGLQRGRGIQRVYALSDPGYKEQHNGMYCIIFVNNIRLDLASHTLVLDAYVIPKVSSEIEALFESLGQLVKVNTQAKETKAWKSLLPAFVERCRTWSHTENCEYHSAGVPVSVETMESPLCSCGTGKNSGSFEPKWKDFAPSVTRAAISPLFAVPFVDTVGGNLLEYMSEHYAPKDVVKTACAKCGGAGRPKLLFCGKCGRVTYCSPECQKAHWKSHRAQCRK</sequence>
<dbReference type="PROSITE" id="PS01360">
    <property type="entry name" value="ZF_MYND_1"/>
    <property type="match status" value="1"/>
</dbReference>
<dbReference type="InterPro" id="IPR002893">
    <property type="entry name" value="Znf_MYND"/>
</dbReference>
<proteinExistence type="predicted"/>
<reference evidence="6 7" key="1">
    <citation type="submission" date="2014-04" db="EMBL/GenBank/DDBJ databases">
        <title>Evolutionary Origins and Diversification of the Mycorrhizal Mutualists.</title>
        <authorList>
            <consortium name="DOE Joint Genome Institute"/>
            <consortium name="Mycorrhizal Genomics Consortium"/>
            <person name="Kohler A."/>
            <person name="Kuo A."/>
            <person name="Nagy L.G."/>
            <person name="Floudas D."/>
            <person name="Copeland A."/>
            <person name="Barry K.W."/>
            <person name="Cichocki N."/>
            <person name="Veneault-Fourrey C."/>
            <person name="LaButti K."/>
            <person name="Lindquist E.A."/>
            <person name="Lipzen A."/>
            <person name="Lundell T."/>
            <person name="Morin E."/>
            <person name="Murat C."/>
            <person name="Riley R."/>
            <person name="Ohm R."/>
            <person name="Sun H."/>
            <person name="Tunlid A."/>
            <person name="Henrissat B."/>
            <person name="Grigoriev I.V."/>
            <person name="Hibbett D.S."/>
            <person name="Martin F."/>
        </authorList>
    </citation>
    <scope>NUCLEOTIDE SEQUENCE [LARGE SCALE GENOMIC DNA]</scope>
    <source>
        <strain evidence="6 7">Koide BX008</strain>
    </source>
</reference>
<dbReference type="PROSITE" id="PS50865">
    <property type="entry name" value="ZF_MYND_2"/>
    <property type="match status" value="1"/>
</dbReference>
<dbReference type="Pfam" id="PF14737">
    <property type="entry name" value="DUF4470"/>
    <property type="match status" value="1"/>
</dbReference>
<protein>
    <recommendedName>
        <fullName evidence="5">MYND-type domain-containing protein</fullName>
    </recommendedName>
</protein>
<dbReference type="HOGENOM" id="CLU_007974_0_1_1"/>
<dbReference type="EMBL" id="KN818224">
    <property type="protein sequence ID" value="KIL70519.1"/>
    <property type="molecule type" value="Genomic_DNA"/>
</dbReference>
<dbReference type="InParanoid" id="A0A0C2TTB7"/>
<name>A0A0C2TTB7_AMAMK</name>
<evidence type="ECO:0000259" key="5">
    <source>
        <dbReference type="PROSITE" id="PS50865"/>
    </source>
</evidence>
<dbReference type="AlphaFoldDB" id="A0A0C2TTB7"/>
<keyword evidence="3" id="KW-0862">Zinc</keyword>
<evidence type="ECO:0000313" key="7">
    <source>
        <dbReference type="Proteomes" id="UP000054549"/>
    </source>
</evidence>
<keyword evidence="1" id="KW-0479">Metal-binding</keyword>
<evidence type="ECO:0000256" key="4">
    <source>
        <dbReference type="PROSITE-ProRule" id="PRU00134"/>
    </source>
</evidence>
<keyword evidence="7" id="KW-1185">Reference proteome</keyword>
<feature type="domain" description="MYND-type" evidence="5">
    <location>
        <begin position="1160"/>
        <end position="1199"/>
    </location>
</feature>
<evidence type="ECO:0000256" key="1">
    <source>
        <dbReference type="ARBA" id="ARBA00022723"/>
    </source>
</evidence>